<dbReference type="EMBL" id="CM023477">
    <property type="protein sequence ID" value="KAH7937295.1"/>
    <property type="molecule type" value="Genomic_DNA"/>
</dbReference>
<comment type="caution">
    <text evidence="1">The sequence shown here is derived from an EMBL/GenBank/DDBJ whole genome shotgun (WGS) entry which is preliminary data.</text>
</comment>
<reference evidence="1" key="1">
    <citation type="submission" date="2020-05" db="EMBL/GenBank/DDBJ databases">
        <title>Large-scale comparative analyses of tick genomes elucidate their genetic diversity and vector capacities.</title>
        <authorList>
            <person name="Jia N."/>
            <person name="Wang J."/>
            <person name="Shi W."/>
            <person name="Du L."/>
            <person name="Sun Y."/>
            <person name="Zhan W."/>
            <person name="Jiang J."/>
            <person name="Wang Q."/>
            <person name="Zhang B."/>
            <person name="Ji P."/>
            <person name="Sakyi L.B."/>
            <person name="Cui X."/>
            <person name="Yuan T."/>
            <person name="Jiang B."/>
            <person name="Yang W."/>
            <person name="Lam T.T.-Y."/>
            <person name="Chang Q."/>
            <person name="Ding S."/>
            <person name="Wang X."/>
            <person name="Zhu J."/>
            <person name="Ruan X."/>
            <person name="Zhao L."/>
            <person name="Wei J."/>
            <person name="Que T."/>
            <person name="Du C."/>
            <person name="Cheng J."/>
            <person name="Dai P."/>
            <person name="Han X."/>
            <person name="Huang E."/>
            <person name="Gao Y."/>
            <person name="Liu J."/>
            <person name="Shao H."/>
            <person name="Ye R."/>
            <person name="Li L."/>
            <person name="Wei W."/>
            <person name="Wang X."/>
            <person name="Wang C."/>
            <person name="Yang T."/>
            <person name="Huo Q."/>
            <person name="Li W."/>
            <person name="Guo W."/>
            <person name="Chen H."/>
            <person name="Zhou L."/>
            <person name="Ni X."/>
            <person name="Tian J."/>
            <person name="Zhou Y."/>
            <person name="Sheng Y."/>
            <person name="Liu T."/>
            <person name="Pan Y."/>
            <person name="Xia L."/>
            <person name="Li J."/>
            <person name="Zhao F."/>
            <person name="Cao W."/>
        </authorList>
    </citation>
    <scope>NUCLEOTIDE SEQUENCE</scope>
    <source>
        <strain evidence="1">Dsil-2018</strain>
    </source>
</reference>
<accession>A0ACB8C8X2</accession>
<organism evidence="1 2">
    <name type="scientific">Dermacentor silvarum</name>
    <name type="common">Tick</name>
    <dbReference type="NCBI Taxonomy" id="543639"/>
    <lineage>
        <taxon>Eukaryota</taxon>
        <taxon>Metazoa</taxon>
        <taxon>Ecdysozoa</taxon>
        <taxon>Arthropoda</taxon>
        <taxon>Chelicerata</taxon>
        <taxon>Arachnida</taxon>
        <taxon>Acari</taxon>
        <taxon>Parasitiformes</taxon>
        <taxon>Ixodida</taxon>
        <taxon>Ixodoidea</taxon>
        <taxon>Ixodidae</taxon>
        <taxon>Rhipicephalinae</taxon>
        <taxon>Dermacentor</taxon>
    </lineage>
</organism>
<proteinExistence type="predicted"/>
<protein>
    <submittedName>
        <fullName evidence="1">Uncharacterized protein</fullName>
    </submittedName>
</protein>
<evidence type="ECO:0000313" key="2">
    <source>
        <dbReference type="Proteomes" id="UP000821865"/>
    </source>
</evidence>
<dbReference type="Proteomes" id="UP000821865">
    <property type="component" value="Chromosome 8"/>
</dbReference>
<keyword evidence="2" id="KW-1185">Reference proteome</keyword>
<evidence type="ECO:0000313" key="1">
    <source>
        <dbReference type="EMBL" id="KAH7937295.1"/>
    </source>
</evidence>
<name>A0ACB8C8X2_DERSI</name>
<gene>
    <name evidence="1" type="ORF">HPB49_010407</name>
</gene>
<sequence length="391" mass="44669">MKLLFPGSSCKKAIVVIATATLLGIMSTVQIRKAKFITAYPLLEPAVEQGGRRTPPRTTGRSKAEASKRCQHRLASLDWPKAGKKWHSGGWAVSQLCRQPLDTLFFVHSAPNNWKRRATLRATLFEEAASAAFNWTGVFFIGEDDDHKVNPWTRLEAEVFGDIVMLRYKDTFYSLTYKFLGGMRWVTEHCPNVISIVKIDDDVCVHPFHLRRYLDEKLPQKNSSVHCNVLINNPVHRNPHHRYCVPEDEVAQDKYPLMCSGCCIIMTFDMMRKLLRASEIAKAYAIDDAYVSGHLALIANVGHISINSNVNFGVSLNVTHMLEGAVIFVHETSVYGNSVGRRVQWGLMLWMHIMQAPRRYTFQFSYRLSDKLYQYDFWGTRHALQKGLYLP</sequence>